<dbReference type="InterPro" id="IPR050789">
    <property type="entry name" value="Diverse_Enzym_Activities"/>
</dbReference>
<dbReference type="RefSeq" id="WP_072891292.1">
    <property type="nucleotide sequence ID" value="NZ_FQVW01000035.1"/>
</dbReference>
<proteinExistence type="predicted"/>
<evidence type="ECO:0000313" key="4">
    <source>
        <dbReference type="Proteomes" id="UP000183988"/>
    </source>
</evidence>
<dbReference type="GO" id="GO:0016787">
    <property type="term" value="F:hydrolase activity"/>
    <property type="evidence" value="ECO:0007669"/>
    <property type="project" value="UniProtKB-KW"/>
</dbReference>
<accession>A0A1M5K1M7</accession>
<dbReference type="OrthoDB" id="9770183at2"/>
<dbReference type="SUPFAM" id="SSF56601">
    <property type="entry name" value="beta-lactamase/transpeptidase-like"/>
    <property type="match status" value="1"/>
</dbReference>
<reference evidence="3 4" key="1">
    <citation type="submission" date="2016-11" db="EMBL/GenBank/DDBJ databases">
        <authorList>
            <person name="Jaros S."/>
            <person name="Januszkiewicz K."/>
            <person name="Wedrychowicz H."/>
        </authorList>
    </citation>
    <scope>NUCLEOTIDE SEQUENCE [LARGE SCALE GENOMIC DNA]</scope>
    <source>
        <strain evidence="3 4">IBRC-M 10683</strain>
    </source>
</reference>
<evidence type="ECO:0000256" key="1">
    <source>
        <dbReference type="ARBA" id="ARBA00022801"/>
    </source>
</evidence>
<feature type="domain" description="Beta-lactamase-related" evidence="2">
    <location>
        <begin position="13"/>
        <end position="327"/>
    </location>
</feature>
<keyword evidence="1" id="KW-0378">Hydrolase</keyword>
<keyword evidence="4" id="KW-1185">Reference proteome</keyword>
<dbReference type="InterPro" id="IPR001466">
    <property type="entry name" value="Beta-lactam-related"/>
</dbReference>
<dbReference type="InterPro" id="IPR012338">
    <property type="entry name" value="Beta-lactam/transpept-like"/>
</dbReference>
<dbReference type="Gene3D" id="3.40.710.10">
    <property type="entry name" value="DD-peptidase/beta-lactamase superfamily"/>
    <property type="match status" value="1"/>
</dbReference>
<evidence type="ECO:0000313" key="3">
    <source>
        <dbReference type="EMBL" id="SHG46698.1"/>
    </source>
</evidence>
<dbReference type="EMBL" id="FQVW01000035">
    <property type="protein sequence ID" value="SHG46698.1"/>
    <property type="molecule type" value="Genomic_DNA"/>
</dbReference>
<name>A0A1M5K1M7_9BACI</name>
<gene>
    <name evidence="3" type="ORF">SAMN05216225_10354</name>
</gene>
<evidence type="ECO:0000259" key="2">
    <source>
        <dbReference type="Pfam" id="PF00144"/>
    </source>
</evidence>
<dbReference type="PANTHER" id="PTHR43283">
    <property type="entry name" value="BETA-LACTAMASE-RELATED"/>
    <property type="match status" value="1"/>
</dbReference>
<dbReference type="PANTHER" id="PTHR43283:SF11">
    <property type="entry name" value="BETA-LACTAMASE-RELATED DOMAIN-CONTAINING PROTEIN"/>
    <property type="match status" value="1"/>
</dbReference>
<dbReference type="Proteomes" id="UP000183988">
    <property type="component" value="Unassembled WGS sequence"/>
</dbReference>
<protein>
    <submittedName>
        <fullName evidence="3">CubicO group peptidase, beta-lactamase class C family</fullName>
    </submittedName>
</protein>
<dbReference type="AlphaFoldDB" id="A0A1M5K1M7"/>
<dbReference type="Pfam" id="PF00144">
    <property type="entry name" value="Beta-lactamase"/>
    <property type="match status" value="1"/>
</dbReference>
<sequence length="348" mass="39884">MREKVLDLLHKEIEAEHIPGAVLTVSYQGETVLEEVVGYKTIFPEKTPMNVDTVFDLASLTKVVATLPSMLKLIEEGEIRLDDPVAHFLPEFEKQGKEQITLRHLLTHTSGLPAHKQYYKENMSTEEILTSIYQQELEYKTDSQVVYSDLGLITLYKVIETVTSQQYSDFLEQQFFKPLEMHETGFNPSYDDERYAATEFDEKTNSYKLGIVHDDNTESMGGISGHAGLFSTLHDLQNYASMIENNGVYKGRRILSEATLELSRRNYTAFDKEHRGLGWILKSPTHSSCGDLFSDLSYGHTGFTGTSIWFDPTIDLNVILLTNRVHFGRHPHILRLRPRLHNIIRSYF</sequence>
<organism evidence="3 4">
    <name type="scientific">Ornithinibacillus halophilus</name>
    <dbReference type="NCBI Taxonomy" id="930117"/>
    <lineage>
        <taxon>Bacteria</taxon>
        <taxon>Bacillati</taxon>
        <taxon>Bacillota</taxon>
        <taxon>Bacilli</taxon>
        <taxon>Bacillales</taxon>
        <taxon>Bacillaceae</taxon>
        <taxon>Ornithinibacillus</taxon>
    </lineage>
</organism>
<dbReference type="STRING" id="930117.SAMN05216225_10354"/>